<organism evidence="2 3">
    <name type="scientific">Vibrio maritimus</name>
    <dbReference type="NCBI Taxonomy" id="990268"/>
    <lineage>
        <taxon>Bacteria</taxon>
        <taxon>Pseudomonadati</taxon>
        <taxon>Pseudomonadota</taxon>
        <taxon>Gammaproteobacteria</taxon>
        <taxon>Vibrionales</taxon>
        <taxon>Vibrionaceae</taxon>
        <taxon>Vibrio</taxon>
    </lineage>
</organism>
<dbReference type="InterPro" id="IPR018511">
    <property type="entry name" value="Hemolysin-typ_Ca-bd_CS"/>
</dbReference>
<sequence length="450" mass="47090">MPPLDFSGDIPLTLKAITEELATNDTRITESSFTLGVNPIADEIDFFNVPDKVTGDEDAVITIPIDIVTQETNSDESIALVVTAKAANDSSSTEDMASIRVDGKTARFFQVDGVATAVILVSASSINSIELFAGDAFGDIDLTITADARDTATVLGSNVGDFGPIKQETIRLEITPEPDAPILDLTYDNILAEPTGDIPLGLSLDLVNPADGETGKLIIEGLPSDLELTKGQKVGNDWEVEGDDISSVAIKDPGTLSADETFTLILKPSAELNGNTADGSVETLDVELLTEGSQTLTGNFQKDYISGGSGGDTLSGGIGADTILSGKGNDELTGGLGHDTFVFTSDDTGTVFEFTDTVTDFNVSANTDSIDLSAILSATNATDAANQLNLVQDGADVRIELLPSGNQVEHNIKLENTTLDSLYGGDASGVSETDIIQKMLDDQNLILSSN</sequence>
<protein>
    <submittedName>
        <fullName evidence="2">RTX toxins and related Ca2+-binding proteins</fullName>
    </submittedName>
</protein>
<evidence type="ECO:0000256" key="1">
    <source>
        <dbReference type="ARBA" id="ARBA00022837"/>
    </source>
</evidence>
<dbReference type="PROSITE" id="PS00330">
    <property type="entry name" value="HEMOLYSIN_CALCIUM"/>
    <property type="match status" value="1"/>
</dbReference>
<dbReference type="Gene3D" id="2.150.10.10">
    <property type="entry name" value="Serralysin-like metalloprotease, C-terminal"/>
    <property type="match status" value="1"/>
</dbReference>
<dbReference type="Proteomes" id="UP000029228">
    <property type="component" value="Unassembled WGS sequence"/>
</dbReference>
<dbReference type="STRING" id="990268.JCM19235_6590"/>
<dbReference type="NCBIfam" id="TIGR03661">
    <property type="entry name" value="T1SS_VCA0849"/>
    <property type="match status" value="1"/>
</dbReference>
<dbReference type="InterPro" id="IPR019960">
    <property type="entry name" value="T1SS_VCA0849"/>
</dbReference>
<accession>A0A090SEX9</accession>
<dbReference type="PRINTS" id="PR00313">
    <property type="entry name" value="CABNDNGRPT"/>
</dbReference>
<name>A0A090SEX9_9VIBR</name>
<dbReference type="Pfam" id="PF00353">
    <property type="entry name" value="HemolysinCabind"/>
    <property type="match status" value="1"/>
</dbReference>
<dbReference type="AlphaFoldDB" id="A0A090SEX9"/>
<dbReference type="SUPFAM" id="SSF51120">
    <property type="entry name" value="beta-Roll"/>
    <property type="match status" value="1"/>
</dbReference>
<dbReference type="EMBL" id="BBMR01000002">
    <property type="protein sequence ID" value="GAL18037.1"/>
    <property type="molecule type" value="Genomic_DNA"/>
</dbReference>
<keyword evidence="1" id="KW-0106">Calcium</keyword>
<evidence type="ECO:0000313" key="3">
    <source>
        <dbReference type="Proteomes" id="UP000029228"/>
    </source>
</evidence>
<evidence type="ECO:0000313" key="2">
    <source>
        <dbReference type="EMBL" id="GAL18037.1"/>
    </source>
</evidence>
<dbReference type="InterPro" id="IPR011049">
    <property type="entry name" value="Serralysin-like_metalloprot_C"/>
</dbReference>
<dbReference type="InterPro" id="IPR001343">
    <property type="entry name" value="Hemolysn_Ca-bd"/>
</dbReference>
<gene>
    <name evidence="2" type="ORF">JCM19235_6590</name>
</gene>
<keyword evidence="3" id="KW-1185">Reference proteome</keyword>
<comment type="caution">
    <text evidence="2">The sequence shown here is derived from an EMBL/GenBank/DDBJ whole genome shotgun (WGS) entry which is preliminary data.</text>
</comment>
<reference evidence="2 3" key="2">
    <citation type="submission" date="2014-09" db="EMBL/GenBank/DDBJ databases">
        <authorList>
            <consortium name="NBRP consortium"/>
            <person name="Sawabe T."/>
            <person name="Meirelles P."/>
            <person name="Nakanishi M."/>
            <person name="Sayaka M."/>
            <person name="Hattori M."/>
            <person name="Ohkuma M."/>
        </authorList>
    </citation>
    <scope>NUCLEOTIDE SEQUENCE [LARGE SCALE GENOMIC DNA]</scope>
    <source>
        <strain evidence="3">JCM19235</strain>
    </source>
</reference>
<reference evidence="2 3" key="1">
    <citation type="submission" date="2014-09" db="EMBL/GenBank/DDBJ databases">
        <title>Vibrio maritimus JCM 19235. (C45) whole genome shotgun sequence.</title>
        <authorList>
            <person name="Sawabe T."/>
            <person name="Meirelles P."/>
            <person name="Nakanishi M."/>
            <person name="Sayaka M."/>
            <person name="Hattori M."/>
            <person name="Ohkuma M."/>
        </authorList>
    </citation>
    <scope>NUCLEOTIDE SEQUENCE [LARGE SCALE GENOMIC DNA]</scope>
    <source>
        <strain evidence="3">JCM19235</strain>
    </source>
</reference>
<proteinExistence type="predicted"/>
<dbReference type="GO" id="GO:0005509">
    <property type="term" value="F:calcium ion binding"/>
    <property type="evidence" value="ECO:0007669"/>
    <property type="project" value="InterPro"/>
</dbReference>